<dbReference type="GO" id="GO:0006950">
    <property type="term" value="P:response to stress"/>
    <property type="evidence" value="ECO:0007669"/>
    <property type="project" value="TreeGrafter"/>
</dbReference>
<feature type="domain" description="HTH marR-type" evidence="5">
    <location>
        <begin position="36"/>
        <end position="175"/>
    </location>
</feature>
<keyword evidence="3" id="KW-0804">Transcription</keyword>
<dbReference type="EMBL" id="AVFL01000011">
    <property type="protein sequence ID" value="EWY39657.1"/>
    <property type="molecule type" value="Genomic_DNA"/>
</dbReference>
<dbReference type="PROSITE" id="PS50995">
    <property type="entry name" value="HTH_MARR_2"/>
    <property type="match status" value="1"/>
</dbReference>
<keyword evidence="7" id="KW-1185">Reference proteome</keyword>
<gene>
    <name evidence="6" type="ORF">N825_06115</name>
</gene>
<dbReference type="PROSITE" id="PS01117">
    <property type="entry name" value="HTH_MARR_1"/>
    <property type="match status" value="1"/>
</dbReference>
<reference evidence="6 7" key="1">
    <citation type="submission" date="2013-08" db="EMBL/GenBank/DDBJ databases">
        <title>The genome sequence of Skermanella stibiiresistens.</title>
        <authorList>
            <person name="Zhu W."/>
            <person name="Wang G."/>
        </authorList>
    </citation>
    <scope>NUCLEOTIDE SEQUENCE [LARGE SCALE GENOMIC DNA]</scope>
    <source>
        <strain evidence="6 7">SB22</strain>
    </source>
</reference>
<proteinExistence type="predicted"/>
<dbReference type="GO" id="GO:0003700">
    <property type="term" value="F:DNA-binding transcription factor activity"/>
    <property type="evidence" value="ECO:0007669"/>
    <property type="project" value="InterPro"/>
</dbReference>
<dbReference type="SUPFAM" id="SSF46785">
    <property type="entry name" value="Winged helix' DNA-binding domain"/>
    <property type="match status" value="1"/>
</dbReference>
<feature type="compositionally biased region" description="Basic and acidic residues" evidence="4">
    <location>
        <begin position="16"/>
        <end position="31"/>
    </location>
</feature>
<accession>W9H4P1</accession>
<evidence type="ECO:0000313" key="6">
    <source>
        <dbReference type="EMBL" id="EWY39657.1"/>
    </source>
</evidence>
<sequence>MSGGISPLETDSAEQAADRAEEHRSQDDHRTGRVPATAIYHDIARIVERMHRRFLDVVRVELGRVGIDDISPVQVLMLMNIGTEELSVRDLMERGYYLGSNASYNLKQLVETGYVDRAPSLRDRRSARLRLSEKGMSLCAELRRLEATQADVLIRTDEDNADFDITYRTLRRLERAWSDIIRYDGREFD</sequence>
<dbReference type="AlphaFoldDB" id="W9H4P1"/>
<dbReference type="InterPro" id="IPR023187">
    <property type="entry name" value="Tscrpt_reg_MarR-type_CS"/>
</dbReference>
<evidence type="ECO:0000313" key="7">
    <source>
        <dbReference type="Proteomes" id="UP000019486"/>
    </source>
</evidence>
<dbReference type="PANTHER" id="PTHR33164">
    <property type="entry name" value="TRANSCRIPTIONAL REGULATOR, MARR FAMILY"/>
    <property type="match status" value="1"/>
</dbReference>
<name>W9H4P1_9PROT</name>
<dbReference type="InterPro" id="IPR036390">
    <property type="entry name" value="WH_DNA-bd_sf"/>
</dbReference>
<dbReference type="OrthoDB" id="9793286at2"/>
<evidence type="ECO:0000256" key="2">
    <source>
        <dbReference type="ARBA" id="ARBA00023125"/>
    </source>
</evidence>
<keyword evidence="2" id="KW-0238">DNA-binding</keyword>
<protein>
    <submittedName>
        <fullName evidence="6">Transcriptional regulator</fullName>
    </submittedName>
</protein>
<evidence type="ECO:0000256" key="4">
    <source>
        <dbReference type="SAM" id="MobiDB-lite"/>
    </source>
</evidence>
<comment type="caution">
    <text evidence="6">The sequence shown here is derived from an EMBL/GenBank/DDBJ whole genome shotgun (WGS) entry which is preliminary data.</text>
</comment>
<evidence type="ECO:0000256" key="1">
    <source>
        <dbReference type="ARBA" id="ARBA00023015"/>
    </source>
</evidence>
<evidence type="ECO:0000259" key="5">
    <source>
        <dbReference type="PROSITE" id="PS50995"/>
    </source>
</evidence>
<dbReference type="SMART" id="SM00347">
    <property type="entry name" value="HTH_MARR"/>
    <property type="match status" value="1"/>
</dbReference>
<dbReference type="InterPro" id="IPR000835">
    <property type="entry name" value="HTH_MarR-typ"/>
</dbReference>
<dbReference type="Proteomes" id="UP000019486">
    <property type="component" value="Unassembled WGS sequence"/>
</dbReference>
<organism evidence="6 7">
    <name type="scientific">Skermanella stibiiresistens SB22</name>
    <dbReference type="NCBI Taxonomy" id="1385369"/>
    <lineage>
        <taxon>Bacteria</taxon>
        <taxon>Pseudomonadati</taxon>
        <taxon>Pseudomonadota</taxon>
        <taxon>Alphaproteobacteria</taxon>
        <taxon>Rhodospirillales</taxon>
        <taxon>Azospirillaceae</taxon>
        <taxon>Skermanella</taxon>
    </lineage>
</organism>
<keyword evidence="1" id="KW-0805">Transcription regulation</keyword>
<dbReference type="Gene3D" id="1.10.10.10">
    <property type="entry name" value="Winged helix-like DNA-binding domain superfamily/Winged helix DNA-binding domain"/>
    <property type="match status" value="1"/>
</dbReference>
<dbReference type="InterPro" id="IPR039422">
    <property type="entry name" value="MarR/SlyA-like"/>
</dbReference>
<feature type="region of interest" description="Disordered" evidence="4">
    <location>
        <begin position="1"/>
        <end position="33"/>
    </location>
</feature>
<dbReference type="PATRIC" id="fig|1385369.3.peg.3430"/>
<dbReference type="PANTHER" id="PTHR33164:SF102">
    <property type="entry name" value="TRANSCRIPTIONAL REGULATORY PROTEIN"/>
    <property type="match status" value="1"/>
</dbReference>
<dbReference type="STRING" id="1385369.N825_06115"/>
<dbReference type="GO" id="GO:0003677">
    <property type="term" value="F:DNA binding"/>
    <property type="evidence" value="ECO:0007669"/>
    <property type="project" value="UniProtKB-KW"/>
</dbReference>
<dbReference type="InterPro" id="IPR036388">
    <property type="entry name" value="WH-like_DNA-bd_sf"/>
</dbReference>
<evidence type="ECO:0000256" key="3">
    <source>
        <dbReference type="ARBA" id="ARBA00023163"/>
    </source>
</evidence>
<dbReference type="Pfam" id="PF12802">
    <property type="entry name" value="MarR_2"/>
    <property type="match status" value="1"/>
</dbReference>
<dbReference type="RefSeq" id="WP_084164797.1">
    <property type="nucleotide sequence ID" value="NZ_AVFL01000011.1"/>
</dbReference>